<dbReference type="AntiFam" id="ANF00010">
    <property type="entry name" value="tRNA translation"/>
</dbReference>
<protein>
    <submittedName>
        <fullName evidence="1">Uncharacterized protein</fullName>
    </submittedName>
</protein>
<name>A0A090FGI3_MESPL</name>
<reference evidence="1 2" key="1">
    <citation type="submission" date="2014-08" db="EMBL/GenBank/DDBJ databases">
        <authorList>
            <person name="Moulin Lionel"/>
        </authorList>
    </citation>
    <scope>NUCLEOTIDE SEQUENCE [LARGE SCALE GENOMIC DNA]</scope>
</reference>
<accession>A0A090FGI3</accession>
<dbReference type="AlphaFoldDB" id="A0A090FGI3"/>
<evidence type="ECO:0000313" key="1">
    <source>
        <dbReference type="EMBL" id="CDX42953.1"/>
    </source>
</evidence>
<sequence>MPALSKALCDDKKNTKPARVGPVAQWLEPAAHNRLVGGSSPSGPTMTFDFIDENWPRPKTFWAHYGPSYATSATVCSGSII</sequence>
<dbReference type="Proteomes" id="UP000046373">
    <property type="component" value="Unassembled WGS sequence"/>
</dbReference>
<gene>
    <name evidence="1" type="ORF">MPLDJ20_60059</name>
</gene>
<proteinExistence type="predicted"/>
<evidence type="ECO:0000313" key="2">
    <source>
        <dbReference type="Proteomes" id="UP000046373"/>
    </source>
</evidence>
<dbReference type="EMBL" id="CCNB01000043">
    <property type="protein sequence ID" value="CDX42953.1"/>
    <property type="molecule type" value="Genomic_DNA"/>
</dbReference>
<organism evidence="1 2">
    <name type="scientific">Mesorhizobium plurifarium</name>
    <dbReference type="NCBI Taxonomy" id="69974"/>
    <lineage>
        <taxon>Bacteria</taxon>
        <taxon>Pseudomonadati</taxon>
        <taxon>Pseudomonadota</taxon>
        <taxon>Alphaproteobacteria</taxon>
        <taxon>Hyphomicrobiales</taxon>
        <taxon>Phyllobacteriaceae</taxon>
        <taxon>Mesorhizobium</taxon>
    </lineage>
</organism>